<proteinExistence type="predicted"/>
<evidence type="ECO:0000313" key="3">
    <source>
        <dbReference type="EMBL" id="AUM58441.1"/>
    </source>
</evidence>
<feature type="compositionally biased region" description="Basic and acidic residues" evidence="1">
    <location>
        <begin position="1"/>
        <end position="25"/>
    </location>
</feature>
<accession>A0A2I6PFF6</accession>
<dbReference type="Pfam" id="PF25671">
    <property type="entry name" value="T4_Tape_measure"/>
    <property type="match status" value="1"/>
</dbReference>
<reference evidence="3 4" key="1">
    <citation type="submission" date="2017-12" db="EMBL/GenBank/DDBJ databases">
        <title>Complete genome sequence and characterization of bacteriophage phiP4-3 infecting Proteus pennea.</title>
        <authorList>
            <person name="He Y."/>
            <person name="Yang H."/>
        </authorList>
    </citation>
    <scope>NUCLEOTIDE SEQUENCE [LARGE SCALE GENOMIC DNA]</scope>
</reference>
<gene>
    <name evidence="3" type="ORF">phiP43_083</name>
</gene>
<keyword evidence="2" id="KW-0472">Membrane</keyword>
<feature type="region of interest" description="Disordered" evidence="1">
    <location>
        <begin position="1"/>
        <end position="26"/>
    </location>
</feature>
<keyword evidence="2" id="KW-0812">Transmembrane</keyword>
<keyword evidence="4" id="KW-1185">Reference proteome</keyword>
<dbReference type="Proteomes" id="UP000240538">
    <property type="component" value="Segment"/>
</dbReference>
<evidence type="ECO:0000256" key="2">
    <source>
        <dbReference type="SAM" id="Phobius"/>
    </source>
</evidence>
<dbReference type="EMBL" id="MG696114">
    <property type="protein sequence ID" value="AUM58441.1"/>
    <property type="molecule type" value="Genomic_DNA"/>
</dbReference>
<evidence type="ECO:0000313" key="4">
    <source>
        <dbReference type="Proteomes" id="UP000240538"/>
    </source>
</evidence>
<dbReference type="InterPro" id="IPR057967">
    <property type="entry name" value="T4_TMP"/>
</dbReference>
<name>A0A2I6PFF6_9CAUD</name>
<organism evidence="3 4">
    <name type="scientific">Proteus phage phiP4-3</name>
    <dbReference type="NCBI Taxonomy" id="2065203"/>
    <lineage>
        <taxon>Viruses</taxon>
        <taxon>Duplodnaviria</taxon>
        <taxon>Heunggongvirae</taxon>
        <taxon>Uroviricota</taxon>
        <taxon>Caudoviricetes</taxon>
        <taxon>Pantevenvirales</taxon>
        <taxon>Straboviridae</taxon>
        <taxon>Bragavirus</taxon>
        <taxon>Bragavirus p43</taxon>
    </lineage>
</organism>
<keyword evidence="2" id="KW-1133">Transmembrane helix</keyword>
<sequence>MKTPDSFRRNKVIEEKNKISKESKGQENVANSMLNVSDSLDDLSNGIELVAETVESGTSKVVSSVEDVQAGVELLIDSSQETNNNLKDLATSNSKLSNSFSSNISKLSNMLKEKFKPEKQEIVEPEVSETEEAFSKLPVPVEDNKLESAIKDLVIRRDDVDRAPVPEEEKKKKEPKDDNKEKDSLSKVLNSLNKNVKTGFKSAYGMTNRIADMLFKYTVTAALFAAKWAAIMLAIVLAMDLIMIHFKYWGKLFNEAFDDFEEKLGPLAPILRSIFATLEDVKKFWKEGDFGNLALAIVKGMVNVLENLLQGLQYALGKMLSSLLRAIGQDDWADELEVATIEAYNKNTGYMPNEDELKLMAKVRGNDIRNTAKSDDEGYLSMIKARARFTGGSIEEAANTYVKNNVISREDADRAIALAKKQDESAPEMGDIEEQVKTEARLNQLMALSEAHRNNPEALTKIAGELRELASSIVDNQDVEVDSDYYKLGIDALDRSDLLLEQIPSIKPEDPKESQAYTSAENINNIETTETSSQTTTNTANVQNNVANNKTVIQQNPVTGYAAPGMYKALEVN</sequence>
<feature type="region of interest" description="Disordered" evidence="1">
    <location>
        <begin position="161"/>
        <end position="184"/>
    </location>
</feature>
<protein>
    <submittedName>
        <fullName evidence="3">Baseplate hub subunit and tail length determinator</fullName>
    </submittedName>
</protein>
<evidence type="ECO:0000256" key="1">
    <source>
        <dbReference type="SAM" id="MobiDB-lite"/>
    </source>
</evidence>
<feature type="transmembrane region" description="Helical" evidence="2">
    <location>
        <begin position="214"/>
        <end position="239"/>
    </location>
</feature>